<evidence type="ECO:0000256" key="6">
    <source>
        <dbReference type="ARBA" id="ARBA00022847"/>
    </source>
</evidence>
<feature type="transmembrane region" description="Helical" evidence="14">
    <location>
        <begin position="465"/>
        <end position="482"/>
    </location>
</feature>
<feature type="transmembrane region" description="Helical" evidence="14">
    <location>
        <begin position="263"/>
        <end position="281"/>
    </location>
</feature>
<dbReference type="Pfam" id="PF00474">
    <property type="entry name" value="SSF"/>
    <property type="match status" value="1"/>
</dbReference>
<feature type="transmembrane region" description="Helical" evidence="14">
    <location>
        <begin position="162"/>
        <end position="186"/>
    </location>
</feature>
<sequence>MNSVDVLIIALYIILTLSIGVWVSRKASKGLDGYFLGGNTIKWYYLGLSNGSGMFDVSGTAWMVGILFLYGVKSFMFMWMWPIWNQIFVMVFLAAWIRRSNIMTGSEWILTRFGDDRAGRASHLIVAVFAVVAAVGFIAYFFEGVGKFMTIILPWDLSLTLGNMLLLTSEQAYALTIILLTTIYTIKGGMYSVVATEVLQYLIMVLAGVLIAVYAFIAVSDAQIAEFIPAEWKNIFFGNELEGFWDGKLATFNELIDTQGYKMFGAFIGMTLLKGFFASVAGPTPSYDMQRILSTRSVKDAAYMSGFTNLVLFIPRYLLIAGIVIIGLVYIGPSMAASGSVTSNDLEMILPKVINNHVPVGIKGLLLAGLLAAFMSTFSAFVNSGPAYIVNDIYKKYFRPKAPDRHYITASHIASFFVVILGVIMGFFAESINSITLWITSALYGGYVAANFLKWIWWRFNGWGYFWGMLSGLIIATLQFLMDHNKGSFAEGSFLYEAANIPAIYLFPVIFGFSLLGCILGTLLTPATNVETLKQFYTNVRPWGWWKPVYMQLKASGSDIRENKNFGMDMLNCAIGIVWQSSMILLPVFFMVRAYSKALIWFAIFAVTSAILKYTWLDKVRKYKD</sequence>
<evidence type="ECO:0000256" key="7">
    <source>
        <dbReference type="ARBA" id="ARBA00022989"/>
    </source>
</evidence>
<keyword evidence="4" id="KW-1003">Cell membrane</keyword>
<name>A0A1K1NLR4_9FLAO</name>
<reference evidence="15 16" key="1">
    <citation type="submission" date="2016-11" db="EMBL/GenBank/DDBJ databases">
        <authorList>
            <person name="Jaros S."/>
            <person name="Januszkiewicz K."/>
            <person name="Wedrychowicz H."/>
        </authorList>
    </citation>
    <scope>NUCLEOTIDE SEQUENCE [LARGE SCALE GENOMIC DNA]</scope>
    <source>
        <strain evidence="15 16">CGMCC 1.12145</strain>
    </source>
</reference>
<keyword evidence="5 14" id="KW-0812">Transmembrane</keyword>
<dbReference type="Gene3D" id="1.20.1730.10">
    <property type="entry name" value="Sodium/glucose cotransporter"/>
    <property type="match status" value="1"/>
</dbReference>
<keyword evidence="7 14" id="KW-1133">Transmembrane helix</keyword>
<evidence type="ECO:0000256" key="8">
    <source>
        <dbReference type="ARBA" id="ARBA00023053"/>
    </source>
</evidence>
<dbReference type="GO" id="GO:0015193">
    <property type="term" value="F:L-proline transmembrane transporter activity"/>
    <property type="evidence" value="ECO:0007669"/>
    <property type="project" value="TreeGrafter"/>
</dbReference>
<evidence type="ECO:0000256" key="10">
    <source>
        <dbReference type="ARBA" id="ARBA00023136"/>
    </source>
</evidence>
<feature type="transmembrane region" description="Helical" evidence="14">
    <location>
        <begin position="410"/>
        <end position="429"/>
    </location>
</feature>
<dbReference type="PANTHER" id="PTHR48086">
    <property type="entry name" value="SODIUM/PROLINE SYMPORTER-RELATED"/>
    <property type="match status" value="1"/>
</dbReference>
<keyword evidence="6" id="KW-0769">Symport</keyword>
<dbReference type="GO" id="GO:0015824">
    <property type="term" value="P:proline transport"/>
    <property type="evidence" value="ECO:0007669"/>
    <property type="project" value="TreeGrafter"/>
</dbReference>
<feature type="transmembrane region" description="Helical" evidence="14">
    <location>
        <begin position="570"/>
        <end position="592"/>
    </location>
</feature>
<feature type="transmembrane region" description="Helical" evidence="14">
    <location>
        <begin position="76"/>
        <end position="97"/>
    </location>
</feature>
<evidence type="ECO:0000256" key="5">
    <source>
        <dbReference type="ARBA" id="ARBA00022692"/>
    </source>
</evidence>
<dbReference type="RefSeq" id="WP_072316577.1">
    <property type="nucleotide sequence ID" value="NZ_FPJE01000006.1"/>
</dbReference>
<feature type="transmembrane region" description="Helical" evidence="14">
    <location>
        <begin position="198"/>
        <end position="217"/>
    </location>
</feature>
<feature type="transmembrane region" description="Helical" evidence="14">
    <location>
        <begin position="435"/>
        <end position="453"/>
    </location>
</feature>
<dbReference type="STRING" id="1150368.SAMN02927921_01329"/>
<proteinExistence type="inferred from homology"/>
<evidence type="ECO:0000256" key="14">
    <source>
        <dbReference type="SAM" id="Phobius"/>
    </source>
</evidence>
<comment type="subcellular location">
    <subcellularLocation>
        <location evidence="1">Cell membrane</location>
        <topology evidence="1">Multi-pass membrane protein</topology>
    </subcellularLocation>
</comment>
<feature type="transmembrane region" description="Helical" evidence="14">
    <location>
        <begin position="118"/>
        <end position="142"/>
    </location>
</feature>
<dbReference type="PROSITE" id="PS50283">
    <property type="entry name" value="NA_SOLUT_SYMP_3"/>
    <property type="match status" value="1"/>
</dbReference>
<keyword evidence="3" id="KW-0813">Transport</keyword>
<comment type="similarity">
    <text evidence="2 13">Belongs to the sodium:solute symporter (SSF) (TC 2.A.21) family.</text>
</comment>
<evidence type="ECO:0000256" key="3">
    <source>
        <dbReference type="ARBA" id="ARBA00022448"/>
    </source>
</evidence>
<dbReference type="GO" id="GO:0005298">
    <property type="term" value="F:proline:sodium symporter activity"/>
    <property type="evidence" value="ECO:0007669"/>
    <property type="project" value="TreeGrafter"/>
</dbReference>
<feature type="transmembrane region" description="Helical" evidence="14">
    <location>
        <begin position="502"/>
        <end position="524"/>
    </location>
</feature>
<dbReference type="InterPro" id="IPR001734">
    <property type="entry name" value="Na/solute_symporter"/>
</dbReference>
<evidence type="ECO:0000256" key="12">
    <source>
        <dbReference type="ARBA" id="ARBA00033708"/>
    </source>
</evidence>
<protein>
    <submittedName>
        <fullName evidence="15">Na+/proline symporter</fullName>
    </submittedName>
</protein>
<dbReference type="CDD" id="cd11477">
    <property type="entry name" value="SLC5sbd_u1"/>
    <property type="match status" value="1"/>
</dbReference>
<accession>A0A1K1NLR4</accession>
<evidence type="ECO:0000313" key="15">
    <source>
        <dbReference type="EMBL" id="SFW36400.1"/>
    </source>
</evidence>
<feature type="transmembrane region" description="Helical" evidence="14">
    <location>
        <begin position="6"/>
        <end position="23"/>
    </location>
</feature>
<evidence type="ECO:0000313" key="16">
    <source>
        <dbReference type="Proteomes" id="UP000182248"/>
    </source>
</evidence>
<keyword evidence="11" id="KW-0739">Sodium transport</keyword>
<dbReference type="PANTHER" id="PTHR48086:SF3">
    <property type="entry name" value="SODIUM_PROLINE SYMPORTER"/>
    <property type="match status" value="1"/>
</dbReference>
<keyword evidence="10 14" id="KW-0472">Membrane</keyword>
<keyword evidence="8" id="KW-0915">Sodium</keyword>
<feature type="transmembrane region" description="Helical" evidence="14">
    <location>
        <begin position="43"/>
        <end position="70"/>
    </location>
</feature>
<dbReference type="InterPro" id="IPR050277">
    <property type="entry name" value="Sodium:Solute_Symporter"/>
</dbReference>
<comment type="catalytic activity">
    <reaction evidence="12">
        <text>L-proline(in) + Na(+)(in) = L-proline(out) + Na(+)(out)</text>
        <dbReference type="Rhea" id="RHEA:28967"/>
        <dbReference type="ChEBI" id="CHEBI:29101"/>
        <dbReference type="ChEBI" id="CHEBI:60039"/>
    </reaction>
</comment>
<evidence type="ECO:0000256" key="11">
    <source>
        <dbReference type="ARBA" id="ARBA00023201"/>
    </source>
</evidence>
<feature type="transmembrane region" description="Helical" evidence="14">
    <location>
        <begin position="302"/>
        <end position="331"/>
    </location>
</feature>
<dbReference type="GO" id="GO:0005886">
    <property type="term" value="C:plasma membrane"/>
    <property type="evidence" value="ECO:0007669"/>
    <property type="project" value="UniProtKB-SubCell"/>
</dbReference>
<dbReference type="Proteomes" id="UP000182248">
    <property type="component" value="Unassembled WGS sequence"/>
</dbReference>
<gene>
    <name evidence="15" type="ORF">SAMN02927921_01329</name>
</gene>
<dbReference type="AlphaFoldDB" id="A0A1K1NLR4"/>
<evidence type="ECO:0000256" key="1">
    <source>
        <dbReference type="ARBA" id="ARBA00004651"/>
    </source>
</evidence>
<keyword evidence="16" id="KW-1185">Reference proteome</keyword>
<evidence type="ECO:0000256" key="9">
    <source>
        <dbReference type="ARBA" id="ARBA00023065"/>
    </source>
</evidence>
<evidence type="ECO:0000256" key="13">
    <source>
        <dbReference type="RuleBase" id="RU362091"/>
    </source>
</evidence>
<organism evidence="15 16">
    <name type="scientific">Sinomicrobium oceani</name>
    <dbReference type="NCBI Taxonomy" id="1150368"/>
    <lineage>
        <taxon>Bacteria</taxon>
        <taxon>Pseudomonadati</taxon>
        <taxon>Bacteroidota</taxon>
        <taxon>Flavobacteriia</taxon>
        <taxon>Flavobacteriales</taxon>
        <taxon>Flavobacteriaceae</taxon>
        <taxon>Sinomicrobium</taxon>
    </lineage>
</organism>
<keyword evidence="9" id="KW-0406">Ion transport</keyword>
<dbReference type="EMBL" id="FPJE01000006">
    <property type="protein sequence ID" value="SFW36400.1"/>
    <property type="molecule type" value="Genomic_DNA"/>
</dbReference>
<dbReference type="InterPro" id="IPR038377">
    <property type="entry name" value="Na/Glc_symporter_sf"/>
</dbReference>
<evidence type="ECO:0000256" key="2">
    <source>
        <dbReference type="ARBA" id="ARBA00006434"/>
    </source>
</evidence>
<feature type="transmembrane region" description="Helical" evidence="14">
    <location>
        <begin position="598"/>
        <end position="617"/>
    </location>
</feature>
<feature type="transmembrane region" description="Helical" evidence="14">
    <location>
        <begin position="365"/>
        <end position="389"/>
    </location>
</feature>
<evidence type="ECO:0000256" key="4">
    <source>
        <dbReference type="ARBA" id="ARBA00022475"/>
    </source>
</evidence>
<dbReference type="OrthoDB" id="9761931at2"/>